<reference evidence="2 3" key="1">
    <citation type="journal article" date="2016" name="PLoS ONE">
        <title>Sequence Assembly of Yarrowia lipolytica Strain W29/CLIB89 Shows Transposable Element Diversity.</title>
        <authorList>
            <person name="Magnan C."/>
            <person name="Yu J."/>
            <person name="Chang I."/>
            <person name="Jahn E."/>
            <person name="Kanomata Y."/>
            <person name="Wu J."/>
            <person name="Zeller M."/>
            <person name="Oakes M."/>
            <person name="Baldi P."/>
            <person name="Sandmeyer S."/>
        </authorList>
    </citation>
    <scope>NUCLEOTIDE SEQUENCE [LARGE SCALE GENOMIC DNA]</scope>
    <source>
        <strain evidence="3">CLIB89(W29)</strain>
    </source>
</reference>
<evidence type="ECO:0000313" key="3">
    <source>
        <dbReference type="Proteomes" id="UP000182444"/>
    </source>
</evidence>
<sequence length="156" mass="17688">MSLYSHHMRANLIRGPKARLGRTQTHHHQGPRSVPRHLEGSSPHSAQYTERERLSTQTETGYSKRILSTGRYTHTAATLPLTTSVQKETTFSDTKPVPQTSSYNNDTRHTDDSGNSNNSSDSSDLYKRLGLRHEPTDPPPVFSPYYFQFFTTHLTT</sequence>
<proteinExistence type="predicted"/>
<protein>
    <submittedName>
        <fullName evidence="2">Uncharacterized protein</fullName>
    </submittedName>
</protein>
<accession>A0A1D8NCQ7</accession>
<dbReference type="VEuPathDB" id="FungiDB:YALI1_D01350g"/>
<dbReference type="Proteomes" id="UP000182444">
    <property type="component" value="Chromosome 1D"/>
</dbReference>
<feature type="compositionally biased region" description="Basic residues" evidence="1">
    <location>
        <begin position="16"/>
        <end position="30"/>
    </location>
</feature>
<name>A0A1D8NCQ7_YARLL</name>
<dbReference type="AlphaFoldDB" id="A0A1D8NCQ7"/>
<feature type="region of interest" description="Disordered" evidence="1">
    <location>
        <begin position="85"/>
        <end position="124"/>
    </location>
</feature>
<evidence type="ECO:0000313" key="2">
    <source>
        <dbReference type="EMBL" id="AOW03415.1"/>
    </source>
</evidence>
<feature type="region of interest" description="Disordered" evidence="1">
    <location>
        <begin position="1"/>
        <end position="64"/>
    </location>
</feature>
<dbReference type="GeneID" id="94583182"/>
<feature type="compositionally biased region" description="Polar residues" evidence="1">
    <location>
        <begin position="85"/>
        <end position="105"/>
    </location>
</feature>
<evidence type="ECO:0000256" key="1">
    <source>
        <dbReference type="SAM" id="MobiDB-lite"/>
    </source>
</evidence>
<gene>
    <name evidence="2" type="ORF">YALI1_D01350g</name>
</gene>
<organism evidence="2 3">
    <name type="scientific">Yarrowia lipolytica</name>
    <name type="common">Candida lipolytica</name>
    <dbReference type="NCBI Taxonomy" id="4952"/>
    <lineage>
        <taxon>Eukaryota</taxon>
        <taxon>Fungi</taxon>
        <taxon>Dikarya</taxon>
        <taxon>Ascomycota</taxon>
        <taxon>Saccharomycotina</taxon>
        <taxon>Dipodascomycetes</taxon>
        <taxon>Dipodascales</taxon>
        <taxon>Dipodascales incertae sedis</taxon>
        <taxon>Yarrowia</taxon>
    </lineage>
</organism>
<dbReference type="RefSeq" id="XP_068138660.1">
    <property type="nucleotide sequence ID" value="XM_068282559.1"/>
</dbReference>
<dbReference type="EMBL" id="CP017556">
    <property type="protein sequence ID" value="AOW03415.1"/>
    <property type="molecule type" value="Genomic_DNA"/>
</dbReference>
<feature type="compositionally biased region" description="Low complexity" evidence="1">
    <location>
        <begin position="113"/>
        <end position="123"/>
    </location>
</feature>